<feature type="transmembrane region" description="Helical" evidence="4">
    <location>
        <begin position="70"/>
        <end position="88"/>
    </location>
</feature>
<protein>
    <recommendedName>
        <fullName evidence="1">undecaprenyl-diphosphate phosphatase</fullName>
        <ecNumber evidence="1">3.6.1.27</ecNumber>
    </recommendedName>
    <alternativeName>
        <fullName evidence="2">Undecaprenyl pyrophosphate phosphatase</fullName>
    </alternativeName>
</protein>
<dbReference type="SMART" id="SM00014">
    <property type="entry name" value="acidPPc"/>
    <property type="match status" value="1"/>
</dbReference>
<dbReference type="AlphaFoldDB" id="A0AB74V086"/>
<dbReference type="InterPro" id="IPR036938">
    <property type="entry name" value="PAP2/HPO_sf"/>
</dbReference>
<dbReference type="PANTHER" id="PTHR14969">
    <property type="entry name" value="SPHINGOSINE-1-PHOSPHATE PHOSPHOHYDROLASE"/>
    <property type="match status" value="1"/>
</dbReference>
<sequence>MTSPISGFGTLAYAVDLRLFHAIHPSTPPSSAMLQVARGLADGPLILTAAFLGTMLMVPRWSMRSTALKASVAAAATLLANLIIGLIWDRARPFVAGAGQAWVSHAATGSFPSDHLTAQWVIAGMLLLDRRTRAWSLAIALLGLPMAWARIYLGVHYPGDMLGALAMGALAMWIGWGWLRRPATTPAIVSSSSPT</sequence>
<proteinExistence type="predicted"/>
<keyword evidence="4" id="KW-0472">Membrane</keyword>
<dbReference type="GO" id="GO:0050380">
    <property type="term" value="F:undecaprenyl-diphosphatase activity"/>
    <property type="evidence" value="ECO:0007669"/>
    <property type="project" value="UniProtKB-EC"/>
</dbReference>
<name>A0AB74V086_9GAMM</name>
<keyword evidence="4" id="KW-1133">Transmembrane helix</keyword>
<evidence type="ECO:0000256" key="1">
    <source>
        <dbReference type="ARBA" id="ARBA00012374"/>
    </source>
</evidence>
<evidence type="ECO:0000313" key="6">
    <source>
        <dbReference type="EMBL" id="XIA20246.1"/>
    </source>
</evidence>
<dbReference type="EMBL" id="CP170721">
    <property type="protein sequence ID" value="XIA20246.1"/>
    <property type="molecule type" value="Genomic_DNA"/>
</dbReference>
<dbReference type="RefSeq" id="WP_015447623.1">
    <property type="nucleotide sequence ID" value="NZ_CP170721.1"/>
</dbReference>
<dbReference type="Gene3D" id="1.20.144.10">
    <property type="entry name" value="Phosphatidic acid phosphatase type 2/haloperoxidase"/>
    <property type="match status" value="1"/>
</dbReference>
<dbReference type="SUPFAM" id="SSF48317">
    <property type="entry name" value="Acid phosphatase/Vanadium-dependent haloperoxidase"/>
    <property type="match status" value="1"/>
</dbReference>
<gene>
    <name evidence="6" type="ORF">ACFYG5_09015</name>
</gene>
<keyword evidence="4" id="KW-0812">Transmembrane</keyword>
<evidence type="ECO:0000259" key="5">
    <source>
        <dbReference type="SMART" id="SM00014"/>
    </source>
</evidence>
<dbReference type="EC" id="3.6.1.27" evidence="1"/>
<organism evidence="6">
    <name type="scientific">Rhodanobacter sp. FW102-FHT14D07</name>
    <dbReference type="NCBI Taxonomy" id="3351462"/>
    <lineage>
        <taxon>Bacteria</taxon>
        <taxon>Pseudomonadati</taxon>
        <taxon>Pseudomonadota</taxon>
        <taxon>Gammaproteobacteria</taxon>
        <taxon>Lysobacterales</taxon>
        <taxon>Rhodanobacteraceae</taxon>
        <taxon>Rhodanobacter</taxon>
    </lineage>
</organism>
<feature type="domain" description="Phosphatidic acid phosphatase type 2/haloperoxidase" evidence="5">
    <location>
        <begin position="66"/>
        <end position="176"/>
    </location>
</feature>
<reference evidence="6" key="1">
    <citation type="submission" date="2024-10" db="EMBL/GenBank/DDBJ databases">
        <authorList>
            <person name="Lesea H.P."/>
            <person name="Kuehl J.V."/>
            <person name="Chandonia J.-M."/>
        </authorList>
    </citation>
    <scope>NUCLEOTIDE SEQUENCE</scope>
    <source>
        <strain evidence="6">FW102-FHT14D07</strain>
    </source>
</reference>
<dbReference type="PANTHER" id="PTHR14969:SF13">
    <property type="entry name" value="AT30094P"/>
    <property type="match status" value="1"/>
</dbReference>
<evidence type="ECO:0000256" key="2">
    <source>
        <dbReference type="ARBA" id="ARBA00032707"/>
    </source>
</evidence>
<dbReference type="InterPro" id="IPR000326">
    <property type="entry name" value="PAP2/HPO"/>
</dbReference>
<feature type="transmembrane region" description="Helical" evidence="4">
    <location>
        <begin position="161"/>
        <end position="179"/>
    </location>
</feature>
<dbReference type="Pfam" id="PF01569">
    <property type="entry name" value="PAP2"/>
    <property type="match status" value="1"/>
</dbReference>
<feature type="transmembrane region" description="Helical" evidence="4">
    <location>
        <begin position="134"/>
        <end position="155"/>
    </location>
</feature>
<dbReference type="GeneID" id="72426790"/>
<accession>A0AB74V086</accession>
<comment type="catalytic activity">
    <reaction evidence="3">
        <text>di-trans,octa-cis-undecaprenyl diphosphate + H2O = di-trans,octa-cis-undecaprenyl phosphate + phosphate + H(+)</text>
        <dbReference type="Rhea" id="RHEA:28094"/>
        <dbReference type="ChEBI" id="CHEBI:15377"/>
        <dbReference type="ChEBI" id="CHEBI:15378"/>
        <dbReference type="ChEBI" id="CHEBI:43474"/>
        <dbReference type="ChEBI" id="CHEBI:58405"/>
        <dbReference type="ChEBI" id="CHEBI:60392"/>
        <dbReference type="EC" id="3.6.1.27"/>
    </reaction>
</comment>
<evidence type="ECO:0000256" key="3">
    <source>
        <dbReference type="ARBA" id="ARBA00047594"/>
    </source>
</evidence>
<evidence type="ECO:0000256" key="4">
    <source>
        <dbReference type="SAM" id="Phobius"/>
    </source>
</evidence>